<dbReference type="AlphaFoldDB" id="A0A0B7AQR2"/>
<organism evidence="1">
    <name type="scientific">Arion vulgaris</name>
    <dbReference type="NCBI Taxonomy" id="1028688"/>
    <lineage>
        <taxon>Eukaryota</taxon>
        <taxon>Metazoa</taxon>
        <taxon>Spiralia</taxon>
        <taxon>Lophotrochozoa</taxon>
        <taxon>Mollusca</taxon>
        <taxon>Gastropoda</taxon>
        <taxon>Heterobranchia</taxon>
        <taxon>Euthyneura</taxon>
        <taxon>Panpulmonata</taxon>
        <taxon>Eupulmonata</taxon>
        <taxon>Stylommatophora</taxon>
        <taxon>Helicina</taxon>
        <taxon>Arionoidea</taxon>
        <taxon>Arionidae</taxon>
        <taxon>Arion</taxon>
    </lineage>
</organism>
<dbReference type="EMBL" id="HACG01035400">
    <property type="protein sequence ID" value="CEK82265.1"/>
    <property type="molecule type" value="Transcribed_RNA"/>
</dbReference>
<name>A0A0B7AQR2_9EUPU</name>
<proteinExistence type="predicted"/>
<gene>
    <name evidence="1" type="primary">ORF130574</name>
</gene>
<sequence>APQASSSTNTTCNFKLLKSQDGLNIDFSVIIEHDFHENSVLPQPNMDNEQSTVTKYNYM</sequence>
<feature type="non-terminal residue" evidence="1">
    <location>
        <position position="1"/>
    </location>
</feature>
<protein>
    <submittedName>
        <fullName evidence="1">Uncharacterized protein</fullName>
    </submittedName>
</protein>
<accession>A0A0B7AQR2</accession>
<reference evidence="1" key="1">
    <citation type="submission" date="2014-12" db="EMBL/GenBank/DDBJ databases">
        <title>Insight into the proteome of Arion vulgaris.</title>
        <authorList>
            <person name="Aradska J."/>
            <person name="Bulat T."/>
            <person name="Smidak R."/>
            <person name="Sarate P."/>
            <person name="Gangsoo J."/>
            <person name="Sialana F."/>
            <person name="Bilban M."/>
            <person name="Lubec G."/>
        </authorList>
    </citation>
    <scope>NUCLEOTIDE SEQUENCE</scope>
    <source>
        <tissue evidence="1">Skin</tissue>
    </source>
</reference>
<evidence type="ECO:0000313" key="1">
    <source>
        <dbReference type="EMBL" id="CEK82265.1"/>
    </source>
</evidence>